<dbReference type="GO" id="GO:0005634">
    <property type="term" value="C:nucleus"/>
    <property type="evidence" value="ECO:0007669"/>
    <property type="project" value="UniProtKB-SubCell"/>
</dbReference>
<dbReference type="EMBL" id="DUZY01000007">
    <property type="protein sequence ID" value="DAD44204.1"/>
    <property type="molecule type" value="Genomic_DNA"/>
</dbReference>
<dbReference type="PROSITE" id="PS51320">
    <property type="entry name" value="TIFY"/>
    <property type="match status" value="1"/>
</dbReference>
<dbReference type="PANTHER" id="PTHR33077:SF140">
    <property type="entry name" value="PROTEIN TIFY 10B"/>
    <property type="match status" value="1"/>
</dbReference>
<name>A0A822ZDC2_NELNU</name>
<dbReference type="GO" id="GO:0009611">
    <property type="term" value="P:response to wounding"/>
    <property type="evidence" value="ECO:0007669"/>
    <property type="project" value="UniProtKB-UniRule"/>
</dbReference>
<reference evidence="5 6" key="1">
    <citation type="journal article" date="2020" name="Mol. Biol. Evol.">
        <title>Distinct Expression and Methylation Patterns for Genes with Different Fates following a Single Whole-Genome Duplication in Flowering Plants.</title>
        <authorList>
            <person name="Shi T."/>
            <person name="Rahmani R.S."/>
            <person name="Gugger P.F."/>
            <person name="Wang M."/>
            <person name="Li H."/>
            <person name="Zhang Y."/>
            <person name="Li Z."/>
            <person name="Wang Q."/>
            <person name="Van de Peer Y."/>
            <person name="Marchal K."/>
            <person name="Chen J."/>
        </authorList>
    </citation>
    <scope>NUCLEOTIDE SEQUENCE [LARGE SCALE GENOMIC DNA]</scope>
    <source>
        <tissue evidence="5">Leaf</tissue>
    </source>
</reference>
<feature type="region of interest" description="Disordered" evidence="3">
    <location>
        <begin position="198"/>
        <end position="218"/>
    </location>
</feature>
<accession>A0A822ZDC2</accession>
<feature type="domain" description="Tify" evidence="4">
    <location>
        <begin position="132"/>
        <end position="167"/>
    </location>
</feature>
<dbReference type="InterPro" id="IPR010399">
    <property type="entry name" value="Tify_dom"/>
</dbReference>
<feature type="region of interest" description="Disordered" evidence="3">
    <location>
        <begin position="245"/>
        <end position="264"/>
    </location>
</feature>
<dbReference type="GO" id="GO:2000022">
    <property type="term" value="P:regulation of jasmonic acid mediated signaling pathway"/>
    <property type="evidence" value="ECO:0007669"/>
    <property type="project" value="UniProtKB-UniRule"/>
</dbReference>
<comment type="domain">
    <text evidence="2">The jas domain is required for interaction with COI1.</text>
</comment>
<dbReference type="Proteomes" id="UP000607653">
    <property type="component" value="Unassembled WGS sequence"/>
</dbReference>
<evidence type="ECO:0000256" key="1">
    <source>
        <dbReference type="ARBA" id="ARBA00008614"/>
    </source>
</evidence>
<keyword evidence="2" id="KW-1184">Jasmonic acid signaling pathway</keyword>
<evidence type="ECO:0000313" key="6">
    <source>
        <dbReference type="Proteomes" id="UP000607653"/>
    </source>
</evidence>
<evidence type="ECO:0000256" key="3">
    <source>
        <dbReference type="SAM" id="MobiDB-lite"/>
    </source>
</evidence>
<comment type="caution">
    <text evidence="5">The sequence shown here is derived from an EMBL/GenBank/DDBJ whole genome shotgun (WGS) entry which is preliminary data.</text>
</comment>
<keyword evidence="2" id="KW-0539">Nucleus</keyword>
<dbReference type="InterPro" id="IPR040390">
    <property type="entry name" value="TIFY/JAZ"/>
</dbReference>
<evidence type="ECO:0000313" key="5">
    <source>
        <dbReference type="EMBL" id="DAD44204.1"/>
    </source>
</evidence>
<dbReference type="SMART" id="SM00979">
    <property type="entry name" value="TIFY"/>
    <property type="match status" value="1"/>
</dbReference>
<comment type="function">
    <text evidence="2">Repressor of jasmonate responses.</text>
</comment>
<comment type="subcellular location">
    <subcellularLocation>
        <location evidence="2">Nucleus</location>
    </subcellularLocation>
</comment>
<sequence>MSSSADSSETRRFPGGKTVKTPEKSNFSQTCSLLSQYLKEKGNFGDLSLGMNCSLQGKGKPETPSQSTSTTIMTFLPSMGTSSSTEQNASSRNVKSMDLFPQHAGFGPSNPTKNVTKTADFSDCEIRAPAIKEPQTAQMTIFYAGKVHVFDDFPADKAREIMLLASRSSTQNSGSFTSTSGNEQQNFGILASSASNFPPISSNNNSTEERLHPSAQTSVSDLPIARKVSLRRFLEKRKDRISSKAPYSVGYSSSTPAGERETPFRSKPIESKTWLGLASHYSQQLGFQLS</sequence>
<feature type="region of interest" description="Disordered" evidence="3">
    <location>
        <begin position="1"/>
        <end position="27"/>
    </location>
</feature>
<dbReference type="GO" id="GO:0031347">
    <property type="term" value="P:regulation of defense response"/>
    <property type="evidence" value="ECO:0007669"/>
    <property type="project" value="UniProtKB-UniRule"/>
</dbReference>
<dbReference type="Pfam" id="PF09425">
    <property type="entry name" value="Jas_motif"/>
    <property type="match status" value="1"/>
</dbReference>
<dbReference type="Pfam" id="PF06200">
    <property type="entry name" value="tify"/>
    <property type="match status" value="1"/>
</dbReference>
<protein>
    <recommendedName>
        <fullName evidence="2">Protein TIFY</fullName>
    </recommendedName>
    <alternativeName>
        <fullName evidence="2">Jasmonate ZIM domain-containing protein</fullName>
    </alternativeName>
</protein>
<dbReference type="AlphaFoldDB" id="A0A822ZDC2"/>
<gene>
    <name evidence="5" type="ORF">HUJ06_002434</name>
</gene>
<dbReference type="InterPro" id="IPR018467">
    <property type="entry name" value="CCT_CS"/>
</dbReference>
<comment type="similarity">
    <text evidence="1 2">Belongs to the TIFY/JAZ family.</text>
</comment>
<proteinExistence type="inferred from homology"/>
<organism evidence="5 6">
    <name type="scientific">Nelumbo nucifera</name>
    <name type="common">Sacred lotus</name>
    <dbReference type="NCBI Taxonomy" id="4432"/>
    <lineage>
        <taxon>Eukaryota</taxon>
        <taxon>Viridiplantae</taxon>
        <taxon>Streptophyta</taxon>
        <taxon>Embryophyta</taxon>
        <taxon>Tracheophyta</taxon>
        <taxon>Spermatophyta</taxon>
        <taxon>Magnoliopsida</taxon>
        <taxon>Proteales</taxon>
        <taxon>Nelumbonaceae</taxon>
        <taxon>Nelumbo</taxon>
    </lineage>
</organism>
<keyword evidence="6" id="KW-1185">Reference proteome</keyword>
<evidence type="ECO:0000256" key="2">
    <source>
        <dbReference type="RuleBase" id="RU369065"/>
    </source>
</evidence>
<dbReference type="PANTHER" id="PTHR33077">
    <property type="entry name" value="PROTEIN TIFY 4A-RELATED-RELATED"/>
    <property type="match status" value="1"/>
</dbReference>
<evidence type="ECO:0000259" key="4">
    <source>
        <dbReference type="PROSITE" id="PS51320"/>
    </source>
</evidence>